<proteinExistence type="predicted"/>
<comment type="caution">
    <text evidence="4">The sequence shown here is derived from an EMBL/GenBank/DDBJ whole genome shotgun (WGS) entry which is preliminary data.</text>
</comment>
<dbReference type="Pfam" id="PF10342">
    <property type="entry name" value="Kre9_KNH"/>
    <property type="match status" value="1"/>
</dbReference>
<reference evidence="4" key="1">
    <citation type="submission" date="2020-11" db="EMBL/GenBank/DDBJ databases">
        <authorList>
            <consortium name="DOE Joint Genome Institute"/>
            <person name="Ahrendt S."/>
            <person name="Riley R."/>
            <person name="Andreopoulos W."/>
            <person name="Labutti K."/>
            <person name="Pangilinan J."/>
            <person name="Ruiz-Duenas F.J."/>
            <person name="Barrasa J.M."/>
            <person name="Sanchez-Garcia M."/>
            <person name="Camarero S."/>
            <person name="Miyauchi S."/>
            <person name="Serrano A."/>
            <person name="Linde D."/>
            <person name="Babiker R."/>
            <person name="Drula E."/>
            <person name="Ayuso-Fernandez I."/>
            <person name="Pacheco R."/>
            <person name="Padilla G."/>
            <person name="Ferreira P."/>
            <person name="Barriuso J."/>
            <person name="Kellner H."/>
            <person name="Castanera R."/>
            <person name="Alfaro M."/>
            <person name="Ramirez L."/>
            <person name="Pisabarro A.G."/>
            <person name="Kuo A."/>
            <person name="Tritt A."/>
            <person name="Lipzen A."/>
            <person name="He G."/>
            <person name="Yan M."/>
            <person name="Ng V."/>
            <person name="Cullen D."/>
            <person name="Martin F."/>
            <person name="Rosso M.-N."/>
            <person name="Henrissat B."/>
            <person name="Hibbett D."/>
            <person name="Martinez A.T."/>
            <person name="Grigoriev I.V."/>
        </authorList>
    </citation>
    <scope>NUCLEOTIDE SEQUENCE</scope>
    <source>
        <strain evidence="4">CIRM-BRFM 674</strain>
    </source>
</reference>
<evidence type="ECO:0000256" key="1">
    <source>
        <dbReference type="ARBA" id="ARBA00022729"/>
    </source>
</evidence>
<feature type="domain" description="Yeast cell wall synthesis Kre9/Knh1-like N-terminal" evidence="3">
    <location>
        <begin position="22"/>
        <end position="114"/>
    </location>
</feature>
<organism evidence="4 5">
    <name type="scientific">Pholiota conissans</name>
    <dbReference type="NCBI Taxonomy" id="109636"/>
    <lineage>
        <taxon>Eukaryota</taxon>
        <taxon>Fungi</taxon>
        <taxon>Dikarya</taxon>
        <taxon>Basidiomycota</taxon>
        <taxon>Agaricomycotina</taxon>
        <taxon>Agaricomycetes</taxon>
        <taxon>Agaricomycetidae</taxon>
        <taxon>Agaricales</taxon>
        <taxon>Agaricineae</taxon>
        <taxon>Strophariaceae</taxon>
        <taxon>Pholiota</taxon>
    </lineage>
</organism>
<feature type="signal peptide" evidence="2">
    <location>
        <begin position="1"/>
        <end position="16"/>
    </location>
</feature>
<dbReference type="PANTHER" id="PTHR35185:SF1">
    <property type="entry name" value="UPF0619 GPI-ANCHORED MEMBRANE PROTEIN C1322.10"/>
    <property type="match status" value="1"/>
</dbReference>
<evidence type="ECO:0000256" key="2">
    <source>
        <dbReference type="SAM" id="SignalP"/>
    </source>
</evidence>
<dbReference type="InterPro" id="IPR052479">
    <property type="entry name" value="GPI-anchor_Adhesion_Reg"/>
</dbReference>
<keyword evidence="5" id="KW-1185">Reference proteome</keyword>
<dbReference type="PANTHER" id="PTHR35185">
    <property type="entry name" value="SERINE/THREONINE-RICH PROTEIN ADG2-RELATED"/>
    <property type="match status" value="1"/>
</dbReference>
<keyword evidence="1 2" id="KW-0732">Signal</keyword>
<accession>A0A9P6CT59</accession>
<name>A0A9P6CT59_9AGAR</name>
<evidence type="ECO:0000313" key="5">
    <source>
        <dbReference type="Proteomes" id="UP000807469"/>
    </source>
</evidence>
<feature type="chain" id="PRO_5040439664" description="Yeast cell wall synthesis Kre9/Knh1-like N-terminal domain-containing protein" evidence="2">
    <location>
        <begin position="17"/>
        <end position="139"/>
    </location>
</feature>
<evidence type="ECO:0000259" key="3">
    <source>
        <dbReference type="Pfam" id="PF10342"/>
    </source>
</evidence>
<sequence>MRVLGILLALISSAFAYSVLVPNANQGWTNQGVQPLEWQRAGTDRLNFSVFLVNQQISNFTPQLLGDIPDGTAQKTGCNPPQGGWPTGNGFQVNFVESDTAVSSILAQSDVFEIAKVAQVTVTSSVFLLLLGFWRLINS</sequence>
<dbReference type="OrthoDB" id="5316007at2759"/>
<evidence type="ECO:0000313" key="4">
    <source>
        <dbReference type="EMBL" id="KAF9478087.1"/>
    </source>
</evidence>
<dbReference type="AlphaFoldDB" id="A0A9P6CT59"/>
<dbReference type="Proteomes" id="UP000807469">
    <property type="component" value="Unassembled WGS sequence"/>
</dbReference>
<protein>
    <recommendedName>
        <fullName evidence="3">Yeast cell wall synthesis Kre9/Knh1-like N-terminal domain-containing protein</fullName>
    </recommendedName>
</protein>
<gene>
    <name evidence="4" type="ORF">BDN70DRAFT_809507</name>
</gene>
<dbReference type="EMBL" id="MU155243">
    <property type="protein sequence ID" value="KAF9478087.1"/>
    <property type="molecule type" value="Genomic_DNA"/>
</dbReference>
<dbReference type="InterPro" id="IPR018466">
    <property type="entry name" value="Kre9/Knh1-like_N"/>
</dbReference>